<comment type="caution">
    <text evidence="1">The sequence shown here is derived from an EMBL/GenBank/DDBJ whole genome shotgun (WGS) entry which is preliminary data.</text>
</comment>
<keyword evidence="2" id="KW-1185">Reference proteome</keyword>
<gene>
    <name evidence="1" type="ORF">C479_14213</name>
</gene>
<organism evidence="1 2">
    <name type="scientific">Halovivax asiaticus JCM 14624</name>
    <dbReference type="NCBI Taxonomy" id="1227490"/>
    <lineage>
        <taxon>Archaea</taxon>
        <taxon>Methanobacteriati</taxon>
        <taxon>Methanobacteriota</taxon>
        <taxon>Stenosarchaea group</taxon>
        <taxon>Halobacteria</taxon>
        <taxon>Halobacteriales</taxon>
        <taxon>Natrialbaceae</taxon>
        <taxon>Halovivax</taxon>
    </lineage>
</organism>
<protein>
    <submittedName>
        <fullName evidence="1">Uncharacterized protein</fullName>
    </submittedName>
</protein>
<dbReference type="Proteomes" id="UP000011560">
    <property type="component" value="Unassembled WGS sequence"/>
</dbReference>
<sequence>MTRTIEALVTDAVEFDDLDRYAIPSETYDGVEPDEDLVLVQTDPFPERVRRILGLPIVNIPLRVVGMFVLAIPVIGPKWADLWDQGTYKVAIEHGAVDIGEWISLELEEAVVEETTSRRGTEDRTIWLYEGEVRTRGDHS</sequence>
<evidence type="ECO:0000313" key="2">
    <source>
        <dbReference type="Proteomes" id="UP000011560"/>
    </source>
</evidence>
<evidence type="ECO:0000313" key="1">
    <source>
        <dbReference type="EMBL" id="ELZ08500.1"/>
    </source>
</evidence>
<dbReference type="AlphaFoldDB" id="M0BCH0"/>
<dbReference type="STRING" id="1227490.C479_14213"/>
<accession>M0BCH0</accession>
<proteinExistence type="predicted"/>
<dbReference type="EMBL" id="AOIQ01000021">
    <property type="protein sequence ID" value="ELZ08500.1"/>
    <property type="molecule type" value="Genomic_DNA"/>
</dbReference>
<name>M0BCH0_9EURY</name>
<dbReference type="OrthoDB" id="386496at2157"/>
<dbReference type="RefSeq" id="WP_007703927.1">
    <property type="nucleotide sequence ID" value="NZ_AOIQ01000021.1"/>
</dbReference>
<reference evidence="1 2" key="1">
    <citation type="journal article" date="2014" name="PLoS Genet.">
        <title>Phylogenetically driven sequencing of extremely halophilic archaea reveals strategies for static and dynamic osmo-response.</title>
        <authorList>
            <person name="Becker E.A."/>
            <person name="Seitzer P.M."/>
            <person name="Tritt A."/>
            <person name="Larsen D."/>
            <person name="Krusor M."/>
            <person name="Yao A.I."/>
            <person name="Wu D."/>
            <person name="Madern D."/>
            <person name="Eisen J.A."/>
            <person name="Darling A.E."/>
            <person name="Facciotti M.T."/>
        </authorList>
    </citation>
    <scope>NUCLEOTIDE SEQUENCE [LARGE SCALE GENOMIC DNA]</scope>
    <source>
        <strain evidence="1 2">JCM 14624</strain>
    </source>
</reference>